<evidence type="ECO:0000313" key="3">
    <source>
        <dbReference type="Proteomes" id="UP000229631"/>
    </source>
</evidence>
<dbReference type="InterPro" id="IPR055360">
    <property type="entry name" value="bAvd"/>
</dbReference>
<dbReference type="EMBL" id="PEVC01000028">
    <property type="protein sequence ID" value="PIV01191.1"/>
    <property type="molecule type" value="Genomic_DNA"/>
</dbReference>
<name>A0A2M7BDL5_9BACT</name>
<accession>A0A2M7BDL5</accession>
<evidence type="ECO:0000313" key="2">
    <source>
        <dbReference type="EMBL" id="PIV01191.1"/>
    </source>
</evidence>
<evidence type="ECO:0000259" key="1">
    <source>
        <dbReference type="Pfam" id="PF22296"/>
    </source>
</evidence>
<reference evidence="3" key="1">
    <citation type="submission" date="2017-09" db="EMBL/GenBank/DDBJ databases">
        <title>Depth-based differentiation of microbial function through sediment-hosted aquifers and enrichment of novel symbionts in the deep terrestrial subsurface.</title>
        <authorList>
            <person name="Probst A.J."/>
            <person name="Ladd B."/>
            <person name="Jarett J.K."/>
            <person name="Geller-Mcgrath D.E."/>
            <person name="Sieber C.M.K."/>
            <person name="Emerson J.B."/>
            <person name="Anantharaman K."/>
            <person name="Thomas B.C."/>
            <person name="Malmstrom R."/>
            <person name="Stieglmeier M."/>
            <person name="Klingl A."/>
            <person name="Woyke T."/>
            <person name="Ryan C.M."/>
            <person name="Banfield J.F."/>
        </authorList>
    </citation>
    <scope>NUCLEOTIDE SEQUENCE [LARGE SCALE GENOMIC DNA]</scope>
</reference>
<gene>
    <name evidence="2" type="ORF">COS54_01455</name>
</gene>
<organism evidence="2 3">
    <name type="scientific">Candidatus Shapirobacteria bacterium CG03_land_8_20_14_0_80_39_12</name>
    <dbReference type="NCBI Taxonomy" id="1974879"/>
    <lineage>
        <taxon>Bacteria</taxon>
        <taxon>Candidatus Shapironibacteriota</taxon>
    </lineage>
</organism>
<sequence length="136" mass="15746">MSSEYSKCIQIRIFTHTHTAYSSLDLPIFAKLYEFYEKLTLGIAIFPKTKRYTLGQKLDNITLETFELLFSVSNSNNKTETLYKISNKIDLLKILLRLANDTQALTNRSYLQLQEMLQEIGKMLGGWIRATKQSLL</sequence>
<proteinExistence type="predicted"/>
<comment type="caution">
    <text evidence="2">The sequence shown here is derived from an EMBL/GenBank/DDBJ whole genome shotgun (WGS) entry which is preliminary data.</text>
</comment>
<dbReference type="Pfam" id="PF22296">
    <property type="entry name" value="bAvd"/>
    <property type="match status" value="1"/>
</dbReference>
<dbReference type="Proteomes" id="UP000229631">
    <property type="component" value="Unassembled WGS sequence"/>
</dbReference>
<dbReference type="AlphaFoldDB" id="A0A2M7BDL5"/>
<dbReference type="CDD" id="cd16376">
    <property type="entry name" value="Avd_like"/>
    <property type="match status" value="1"/>
</dbReference>
<dbReference type="Gene3D" id="1.20.1440.60">
    <property type="entry name" value="23S rRNA-intervening sequence"/>
    <property type="match status" value="1"/>
</dbReference>
<dbReference type="InterPro" id="IPR036583">
    <property type="entry name" value="23S_rRNA_IVS_sf"/>
</dbReference>
<feature type="domain" description="bAvd-like" evidence="1">
    <location>
        <begin position="30"/>
        <end position="129"/>
    </location>
</feature>
<dbReference type="NCBIfam" id="NF033474">
    <property type="entry name" value="DivGenRetAVD"/>
    <property type="match status" value="1"/>
</dbReference>
<protein>
    <recommendedName>
        <fullName evidence="1">bAvd-like domain-containing protein</fullName>
    </recommendedName>
</protein>